<sequence>MFLDDFQRIDTITEGFTHLPALAVPHDAVNKDRLKRALVHDFVAKHDHARHPEEDDVIARDKRAGRIEILQLLRLFRIAERGKWPHAGAEPCIQHIFVLTDWCTTVRALVRFLFRDDHLAAGVAIVGRNPVSPPELA</sequence>
<reference evidence="1" key="1">
    <citation type="submission" date="2019-08" db="EMBL/GenBank/DDBJ databases">
        <authorList>
            <person name="Kucharzyk K."/>
            <person name="Murdoch R.W."/>
            <person name="Higgins S."/>
            <person name="Loffler F."/>
        </authorList>
    </citation>
    <scope>NUCLEOTIDE SEQUENCE</scope>
</reference>
<dbReference type="AlphaFoldDB" id="A0A645CDN2"/>
<organism evidence="1">
    <name type="scientific">bioreactor metagenome</name>
    <dbReference type="NCBI Taxonomy" id="1076179"/>
    <lineage>
        <taxon>unclassified sequences</taxon>
        <taxon>metagenomes</taxon>
        <taxon>ecological metagenomes</taxon>
    </lineage>
</organism>
<protein>
    <submittedName>
        <fullName evidence="1">Uncharacterized protein</fullName>
    </submittedName>
</protein>
<comment type="caution">
    <text evidence="1">The sequence shown here is derived from an EMBL/GenBank/DDBJ whole genome shotgun (WGS) entry which is preliminary data.</text>
</comment>
<name>A0A645CDN2_9ZZZZ</name>
<proteinExistence type="predicted"/>
<dbReference type="EMBL" id="VSSQ01026359">
    <property type="protein sequence ID" value="MPM75030.1"/>
    <property type="molecule type" value="Genomic_DNA"/>
</dbReference>
<accession>A0A645CDN2</accession>
<evidence type="ECO:0000313" key="1">
    <source>
        <dbReference type="EMBL" id="MPM75030.1"/>
    </source>
</evidence>
<gene>
    <name evidence="1" type="ORF">SDC9_122021</name>
</gene>